<organism evidence="1">
    <name type="scientific">Oryza punctata</name>
    <name type="common">Red rice</name>
    <dbReference type="NCBI Taxonomy" id="4537"/>
    <lineage>
        <taxon>Eukaryota</taxon>
        <taxon>Viridiplantae</taxon>
        <taxon>Streptophyta</taxon>
        <taxon>Embryophyta</taxon>
        <taxon>Tracheophyta</taxon>
        <taxon>Spermatophyta</taxon>
        <taxon>Magnoliopsida</taxon>
        <taxon>Liliopsida</taxon>
        <taxon>Poales</taxon>
        <taxon>Poaceae</taxon>
        <taxon>BOP clade</taxon>
        <taxon>Oryzoideae</taxon>
        <taxon>Oryzeae</taxon>
        <taxon>Oryzinae</taxon>
        <taxon>Oryza</taxon>
    </lineage>
</organism>
<evidence type="ECO:0000313" key="2">
    <source>
        <dbReference type="Proteomes" id="UP000026962"/>
    </source>
</evidence>
<dbReference type="Proteomes" id="UP000026962">
    <property type="component" value="Chromosome 11"/>
</dbReference>
<dbReference type="Gramene" id="OPUNC11G16120.1">
    <property type="protein sequence ID" value="OPUNC11G16120.1"/>
    <property type="gene ID" value="OPUNC11G16120"/>
</dbReference>
<reference evidence="1" key="1">
    <citation type="submission" date="2015-04" db="UniProtKB">
        <authorList>
            <consortium name="EnsemblPlants"/>
        </authorList>
    </citation>
    <scope>IDENTIFICATION</scope>
</reference>
<proteinExistence type="predicted"/>
<accession>A0A0E0MH36</accession>
<protein>
    <submittedName>
        <fullName evidence="1">Uncharacterized protein</fullName>
    </submittedName>
</protein>
<dbReference type="AlphaFoldDB" id="A0A0E0MH36"/>
<evidence type="ECO:0000313" key="1">
    <source>
        <dbReference type="EnsemblPlants" id="OPUNC11G16120.1"/>
    </source>
</evidence>
<dbReference type="HOGENOM" id="CLU_2709061_0_0_1"/>
<name>A0A0E0MH36_ORYPU</name>
<reference evidence="1" key="2">
    <citation type="submission" date="2018-05" db="EMBL/GenBank/DDBJ databases">
        <title>OpunRS2 (Oryza punctata Reference Sequence Version 2).</title>
        <authorList>
            <person name="Zhang J."/>
            <person name="Kudrna D."/>
            <person name="Lee S."/>
            <person name="Talag J."/>
            <person name="Welchert J."/>
            <person name="Wing R.A."/>
        </authorList>
    </citation>
    <scope>NUCLEOTIDE SEQUENCE [LARGE SCALE GENOMIC DNA]</scope>
</reference>
<dbReference type="EnsemblPlants" id="OPUNC11G16120.1">
    <property type="protein sequence ID" value="OPUNC11G16120.1"/>
    <property type="gene ID" value="OPUNC11G16120"/>
</dbReference>
<dbReference type="STRING" id="4537.A0A0E0MH36"/>
<keyword evidence="2" id="KW-1185">Reference proteome</keyword>
<sequence length="73" mass="8093">MIENQAPILSSFVKYKNRSVAAALQDHDWVATGQYQRGVILARDPYAKDSILWSASANGDFSVKSVYSLLCAR</sequence>